<feature type="compositionally biased region" description="Polar residues" evidence="1">
    <location>
        <begin position="30"/>
        <end position="49"/>
    </location>
</feature>
<dbReference type="AlphaFoldDB" id="A0A6M1SU48"/>
<evidence type="ECO:0000256" key="1">
    <source>
        <dbReference type="SAM" id="MobiDB-lite"/>
    </source>
</evidence>
<sequence>MKYKYLLPVLSLTLCGFLLLTSCGGSSTGPDNNGQPSTPKNLSGTSGDQQIQLSWDANSEDDLAGYNLYRSTSSFSDISGMDPVNGGNVISNPEFTDTNLKNGTTYYYRITAVNNNDEESNASSQLEITPFSDPPDRP</sequence>
<dbReference type="SUPFAM" id="SSF49265">
    <property type="entry name" value="Fibronectin type III"/>
    <property type="match status" value="1"/>
</dbReference>
<dbReference type="Pfam" id="PF00041">
    <property type="entry name" value="fn3"/>
    <property type="match status" value="1"/>
</dbReference>
<dbReference type="RefSeq" id="WP_165265393.1">
    <property type="nucleotide sequence ID" value="NZ_JAALLS010000001.1"/>
</dbReference>
<feature type="domain" description="Fibronectin type-III" evidence="3">
    <location>
        <begin position="35"/>
        <end position="135"/>
    </location>
</feature>
<reference evidence="4 5" key="1">
    <citation type="submission" date="2020-02" db="EMBL/GenBank/DDBJ databases">
        <title>Aliifodinibius halophilus 2W32, complete genome.</title>
        <authorList>
            <person name="Li Y."/>
            <person name="Wu S."/>
        </authorList>
    </citation>
    <scope>NUCLEOTIDE SEQUENCE [LARGE SCALE GENOMIC DNA]</scope>
    <source>
        <strain evidence="4 5">2W32</strain>
    </source>
</reference>
<dbReference type="PROSITE" id="PS51257">
    <property type="entry name" value="PROKAR_LIPOPROTEIN"/>
    <property type="match status" value="1"/>
</dbReference>
<name>A0A6M1SU48_9BACT</name>
<dbReference type="InterPro" id="IPR013783">
    <property type="entry name" value="Ig-like_fold"/>
</dbReference>
<feature type="signal peptide" evidence="2">
    <location>
        <begin position="1"/>
        <end position="27"/>
    </location>
</feature>
<comment type="caution">
    <text evidence="4">The sequence shown here is derived from an EMBL/GenBank/DDBJ whole genome shotgun (WGS) entry which is preliminary data.</text>
</comment>
<keyword evidence="5" id="KW-1185">Reference proteome</keyword>
<dbReference type="Gene3D" id="2.60.40.10">
    <property type="entry name" value="Immunoglobulins"/>
    <property type="match status" value="1"/>
</dbReference>
<keyword evidence="2" id="KW-0732">Signal</keyword>
<feature type="region of interest" description="Disordered" evidence="1">
    <location>
        <begin position="116"/>
        <end position="138"/>
    </location>
</feature>
<evidence type="ECO:0000313" key="5">
    <source>
        <dbReference type="Proteomes" id="UP000479132"/>
    </source>
</evidence>
<evidence type="ECO:0000259" key="3">
    <source>
        <dbReference type="PROSITE" id="PS50853"/>
    </source>
</evidence>
<dbReference type="InterPro" id="IPR003961">
    <property type="entry name" value="FN3_dom"/>
</dbReference>
<feature type="region of interest" description="Disordered" evidence="1">
    <location>
        <begin position="26"/>
        <end position="49"/>
    </location>
</feature>
<protein>
    <submittedName>
        <fullName evidence="4">Fibronectin type III domain-containing protein</fullName>
    </submittedName>
</protein>
<evidence type="ECO:0000256" key="2">
    <source>
        <dbReference type="SAM" id="SignalP"/>
    </source>
</evidence>
<accession>A0A6M1SU48</accession>
<gene>
    <name evidence="4" type="ORF">G3569_01615</name>
</gene>
<organism evidence="4 5">
    <name type="scientific">Fodinibius halophilus</name>
    <dbReference type="NCBI Taxonomy" id="1736908"/>
    <lineage>
        <taxon>Bacteria</taxon>
        <taxon>Pseudomonadati</taxon>
        <taxon>Balneolota</taxon>
        <taxon>Balneolia</taxon>
        <taxon>Balneolales</taxon>
        <taxon>Balneolaceae</taxon>
        <taxon>Fodinibius</taxon>
    </lineage>
</organism>
<dbReference type="Proteomes" id="UP000479132">
    <property type="component" value="Unassembled WGS sequence"/>
</dbReference>
<feature type="chain" id="PRO_5026907990" evidence="2">
    <location>
        <begin position="28"/>
        <end position="138"/>
    </location>
</feature>
<proteinExistence type="predicted"/>
<dbReference type="PROSITE" id="PS50853">
    <property type="entry name" value="FN3"/>
    <property type="match status" value="1"/>
</dbReference>
<evidence type="ECO:0000313" key="4">
    <source>
        <dbReference type="EMBL" id="NGP87036.1"/>
    </source>
</evidence>
<dbReference type="SMART" id="SM00060">
    <property type="entry name" value="FN3"/>
    <property type="match status" value="1"/>
</dbReference>
<dbReference type="InterPro" id="IPR036116">
    <property type="entry name" value="FN3_sf"/>
</dbReference>
<dbReference type="EMBL" id="JAALLS010000001">
    <property type="protein sequence ID" value="NGP87036.1"/>
    <property type="molecule type" value="Genomic_DNA"/>
</dbReference>
<dbReference type="CDD" id="cd00063">
    <property type="entry name" value="FN3"/>
    <property type="match status" value="1"/>
</dbReference>